<dbReference type="AlphaFoldDB" id="A0AAE0Z1Z8"/>
<organism evidence="5 6">
    <name type="scientific">Elysia crispata</name>
    <name type="common">lettuce slug</name>
    <dbReference type="NCBI Taxonomy" id="231223"/>
    <lineage>
        <taxon>Eukaryota</taxon>
        <taxon>Metazoa</taxon>
        <taxon>Spiralia</taxon>
        <taxon>Lophotrochozoa</taxon>
        <taxon>Mollusca</taxon>
        <taxon>Gastropoda</taxon>
        <taxon>Heterobranchia</taxon>
        <taxon>Euthyneura</taxon>
        <taxon>Panpulmonata</taxon>
        <taxon>Sacoglossa</taxon>
        <taxon>Placobranchoidea</taxon>
        <taxon>Plakobranchidae</taxon>
        <taxon>Elysia</taxon>
    </lineage>
</organism>
<evidence type="ECO:0000256" key="3">
    <source>
        <dbReference type="ARBA" id="ARBA00022737"/>
    </source>
</evidence>
<dbReference type="FunFam" id="2.170.300.10:FF:000041">
    <property type="entry name" value="Tyrosine protein kinase receptor tie-1, putative"/>
    <property type="match status" value="1"/>
</dbReference>
<dbReference type="Gene3D" id="2.170.300.10">
    <property type="entry name" value="Tie2 ligand-binding domain superfamily"/>
    <property type="match status" value="1"/>
</dbReference>
<keyword evidence="2" id="KW-0732">Signal</keyword>
<dbReference type="PANTHER" id="PTHR24035:SF109">
    <property type="entry name" value="PROTEIN DRAPER"/>
    <property type="match status" value="1"/>
</dbReference>
<keyword evidence="6" id="KW-1185">Reference proteome</keyword>
<protein>
    <submittedName>
        <fullName evidence="5">Uncharacterized protein</fullName>
    </submittedName>
</protein>
<keyword evidence="4" id="KW-1015">Disulfide bond</keyword>
<dbReference type="EMBL" id="JAWDGP010004895">
    <property type="protein sequence ID" value="KAK3761434.1"/>
    <property type="molecule type" value="Genomic_DNA"/>
</dbReference>
<proteinExistence type="predicted"/>
<keyword evidence="3" id="KW-0677">Repeat</keyword>
<evidence type="ECO:0000256" key="2">
    <source>
        <dbReference type="ARBA" id="ARBA00022729"/>
    </source>
</evidence>
<comment type="caution">
    <text evidence="5">The sequence shown here is derived from an EMBL/GenBank/DDBJ whole genome shotgun (WGS) entry which is preliminary data.</text>
</comment>
<gene>
    <name evidence="5" type="ORF">RRG08_051268</name>
</gene>
<reference evidence="5" key="1">
    <citation type="journal article" date="2023" name="G3 (Bethesda)">
        <title>A reference genome for the long-term kleptoplast-retaining sea slug Elysia crispata morphotype clarki.</title>
        <authorList>
            <person name="Eastman K.E."/>
            <person name="Pendleton A.L."/>
            <person name="Shaikh M.A."/>
            <person name="Suttiyut T."/>
            <person name="Ogas R."/>
            <person name="Tomko P."/>
            <person name="Gavelis G."/>
            <person name="Widhalm J.R."/>
            <person name="Wisecaver J.H."/>
        </authorList>
    </citation>
    <scope>NUCLEOTIDE SEQUENCE</scope>
    <source>
        <strain evidence="5">ECLA1</strain>
    </source>
</reference>
<evidence type="ECO:0000313" key="6">
    <source>
        <dbReference type="Proteomes" id="UP001283361"/>
    </source>
</evidence>
<accession>A0AAE0Z1Z8</accession>
<dbReference type="PANTHER" id="PTHR24035">
    <property type="entry name" value="MULTIPLE EPIDERMAL GROWTH FACTOR-LIKE DOMAINS PROTEIN"/>
    <property type="match status" value="1"/>
</dbReference>
<name>A0AAE0Z1Z8_9GAST</name>
<evidence type="ECO:0000313" key="5">
    <source>
        <dbReference type="EMBL" id="KAK3761434.1"/>
    </source>
</evidence>
<dbReference type="InterPro" id="IPR009030">
    <property type="entry name" value="Growth_fac_rcpt_cys_sf"/>
</dbReference>
<dbReference type="SUPFAM" id="SSF57184">
    <property type="entry name" value="Growth factor receptor domain"/>
    <property type="match status" value="1"/>
</dbReference>
<evidence type="ECO:0000256" key="1">
    <source>
        <dbReference type="ARBA" id="ARBA00022536"/>
    </source>
</evidence>
<dbReference type="Proteomes" id="UP001283361">
    <property type="component" value="Unassembled WGS sequence"/>
</dbReference>
<sequence length="217" mass="23115">MRLSSSRYSPLYLGLVARLVWEVRGLRPDAIIEAIRNAETFFWEELGMGRGCPNDTYLMQEESCEECPSGKYGVNCNESCSAHCAGTNNACSHINGSCVEGCDPGYTGETCNQECPSGKYGVNCNKRCSAHCAGTANACSHINGSCVEGCDPGYTGETCNQECPSGKYGVNCNKSCSAHCAGTNNACSHINGSCAEGCFPGYTGETCEKRKYAERSS</sequence>
<keyword evidence="1" id="KW-0245">EGF-like domain</keyword>
<evidence type="ECO:0000256" key="4">
    <source>
        <dbReference type="ARBA" id="ARBA00023157"/>
    </source>
</evidence>
<dbReference type="InterPro" id="IPR052108">
    <property type="entry name" value="MEGF/SIB"/>
</dbReference>